<dbReference type="Proteomes" id="UP000030701">
    <property type="component" value="Unassembled WGS sequence"/>
</dbReference>
<dbReference type="HOGENOM" id="CLU_004077_0_0_1"/>
<dbReference type="AlphaFoldDB" id="X0KKR6"/>
<feature type="compositionally biased region" description="Basic and acidic residues" evidence="1">
    <location>
        <begin position="158"/>
        <end position="173"/>
    </location>
</feature>
<reference evidence="2" key="1">
    <citation type="submission" date="2011-11" db="EMBL/GenBank/DDBJ databases">
        <title>The Genome Sequence of Fusarium oxysporum Cotton.</title>
        <authorList>
            <consortium name="The Broad Institute Genome Sequencing Platform"/>
            <person name="Ma L.-J."/>
            <person name="Gale L.R."/>
            <person name="Schwartz D.C."/>
            <person name="Zhou S."/>
            <person name="Corby-Kistler H."/>
            <person name="Young S.K."/>
            <person name="Zeng Q."/>
            <person name="Gargeya S."/>
            <person name="Fitzgerald M."/>
            <person name="Haas B."/>
            <person name="Abouelleil A."/>
            <person name="Alvarado L."/>
            <person name="Arachchi H.M."/>
            <person name="Berlin A."/>
            <person name="Brown A."/>
            <person name="Chapman S.B."/>
            <person name="Chen Z."/>
            <person name="Dunbar C."/>
            <person name="Freedman E."/>
            <person name="Gearin G."/>
            <person name="Goldberg J."/>
            <person name="Griggs A."/>
            <person name="Gujja S."/>
            <person name="Heiman D."/>
            <person name="Howarth C."/>
            <person name="Larson L."/>
            <person name="Lui A."/>
            <person name="MacDonald P.J.P."/>
            <person name="Montmayeur A."/>
            <person name="Murphy C."/>
            <person name="Neiman D."/>
            <person name="Pearson M."/>
            <person name="Priest M."/>
            <person name="Roberts A."/>
            <person name="Saif S."/>
            <person name="Shea T."/>
            <person name="Shenoy N."/>
            <person name="Sisk P."/>
            <person name="Stolte C."/>
            <person name="Sykes S."/>
            <person name="Wortman J."/>
            <person name="Nusbaum C."/>
            <person name="Birren B."/>
        </authorList>
    </citation>
    <scope>NUCLEOTIDE SEQUENCE [LARGE SCALE GENOMIC DNA]</scope>
    <source>
        <strain evidence="2">25433</strain>
    </source>
</reference>
<accession>X0KKR6</accession>
<protein>
    <recommendedName>
        <fullName evidence="3">Tc toxin complex TcA C-terminal TcB-binding domain-containing protein</fullName>
    </recommendedName>
</protein>
<feature type="region of interest" description="Disordered" evidence="1">
    <location>
        <begin position="230"/>
        <end position="257"/>
    </location>
</feature>
<feature type="compositionally biased region" description="Polar residues" evidence="1">
    <location>
        <begin position="175"/>
        <end position="188"/>
    </location>
</feature>
<feature type="compositionally biased region" description="Basic and acidic residues" evidence="1">
    <location>
        <begin position="248"/>
        <end position="257"/>
    </location>
</feature>
<feature type="region of interest" description="Disordered" evidence="1">
    <location>
        <begin position="154"/>
        <end position="188"/>
    </location>
</feature>
<organism evidence="2">
    <name type="scientific">Fusarium oxysporum f. sp. vasinfectum 25433</name>
    <dbReference type="NCBI Taxonomy" id="1089449"/>
    <lineage>
        <taxon>Eukaryota</taxon>
        <taxon>Fungi</taxon>
        <taxon>Dikarya</taxon>
        <taxon>Ascomycota</taxon>
        <taxon>Pezizomycotina</taxon>
        <taxon>Sordariomycetes</taxon>
        <taxon>Hypocreomycetidae</taxon>
        <taxon>Hypocreales</taxon>
        <taxon>Nectriaceae</taxon>
        <taxon>Fusarium</taxon>
        <taxon>Fusarium oxysporum species complex</taxon>
    </lineage>
</organism>
<name>X0KKR6_FUSOX</name>
<gene>
    <name evidence="2" type="ORF">FOTG_17356</name>
</gene>
<evidence type="ECO:0000313" key="2">
    <source>
        <dbReference type="EMBL" id="EXM14219.1"/>
    </source>
</evidence>
<sequence>MPVISAEATISLREPAQIDFDPPDEMLDGIDGELENPSIRTFSMLRDGRPILGAQARSFDNLVAGNIWRSKVNAGLSVFKEDMPHNILEIFQALNRGRKNMDSANPVQWDAESIRYQATTIARGHILEFRIRTRSNGYSLGGVSKTLTLAPRQTKRIQKVEWSRSERAARDEDQISSGDVNDSSTRETSYQDAVAANLNEWARGSSSSKVTSAAAGAGAILGPVAIGGGVAHSSSSSRSQQEGGRATTAREESQWRDALRRHGDELRKFESTVVEEIRQTENVTGTVEVIRNINYAHSLTVIYHNILRHYRVDTEFGGARECLFVPFAMKPWTMPRAYRWRESIQRSLLDRRFVKTMRYLKDVLTSFRFSKIPPKTRAVHQMRSLYGSVYIELGVSRPGDLTKGEFNFQAWDRINRLLGFPAFGIWSQLGTVEGMREFEFQNRFAPGIAAKWCNSLELYAANGTKIDADFTLASTYSFNRTVRIDFQVANPGSLNRSMLTTIMVKAGETLAPGSVAHLRSLTYTYQTDYETRTMSASQGIGDLVHPSTGDIDTNGAFIQQPLTQFDLQNLRAELVYEVVELLQHLNENIEHYHRMILWTMDRDRLFMLLDGFFVPGVKPETSVASVVERNPIGVAGNSLIFRVSAGCFIGTAIGNAVLDTSEALDAWYKPKGPKSDPMHISLPTDGLYTQTIMDECGALEDHYGNTDWALNDPDPELGMIDPSLMMSRRADPGELGPSKMPETLINLQNAMPAPAPQGLGGALDAVQNGNAFRDMAGLSGTQGLAAKGLETAAALATTFGGTAAAVKIAEMANKQQATNDLDKKISSVKKAVDSDLMTKEDARQHINESAAQTNGVQPAAPTESEQTVKESKEVIKMVEDNAKKGNITQTQKKQNVQNVIGNTKGVKPKAPAPKQRGLVVRLIGYGGLPLQGIWKWNLTQSQIIETPVQPPMKPNEEQPFVNVDKILAQSKAELPYEDGRIPMAFPFDDNTAETYNFHLEGRLLGTNVPALDFVAGKGLQTSKGIMIQIPRSVYEKANVATATVTAFTEEFNVSSKKGREVMNAWKLGGEIGGKSIPVLRWLAEITGTVSGELSEEQARTNETEQSWSLHYYTGGFTESVTVN</sequence>
<evidence type="ECO:0008006" key="3">
    <source>
        <dbReference type="Google" id="ProtNLM"/>
    </source>
</evidence>
<reference evidence="2" key="2">
    <citation type="submission" date="2012-05" db="EMBL/GenBank/DDBJ databases">
        <title>The Genome Annotation of Fusarium oxysporum Cotton.</title>
        <authorList>
            <consortium name="The Broad Institute Genomics Platform"/>
            <person name="Ma L.-J."/>
            <person name="Corby-Kistler H."/>
            <person name="Broz K."/>
            <person name="Gale L.R."/>
            <person name="Jonkers W."/>
            <person name="O'Donnell K."/>
            <person name="Ploetz R."/>
            <person name="Steinberg C."/>
            <person name="Schwartz D.C."/>
            <person name="VanEtten H."/>
            <person name="Zhou S."/>
            <person name="Young S.K."/>
            <person name="Zeng Q."/>
            <person name="Gargeya S."/>
            <person name="Fitzgerald M."/>
            <person name="Abouelleil A."/>
            <person name="Alvarado L."/>
            <person name="Chapman S.B."/>
            <person name="Gainer-Dewar J."/>
            <person name="Goldberg J."/>
            <person name="Griggs A."/>
            <person name="Gujja S."/>
            <person name="Hansen M."/>
            <person name="Howarth C."/>
            <person name="Imamovic A."/>
            <person name="Ireland A."/>
            <person name="Larimer J."/>
            <person name="McCowan C."/>
            <person name="Murphy C."/>
            <person name="Pearson M."/>
            <person name="Poon T.W."/>
            <person name="Priest M."/>
            <person name="Roberts A."/>
            <person name="Saif S."/>
            <person name="Shea T."/>
            <person name="Sykes S."/>
            <person name="Wortman J."/>
            <person name="Nusbaum C."/>
            <person name="Birren B."/>
        </authorList>
    </citation>
    <scope>NUCLEOTIDE SEQUENCE</scope>
    <source>
        <strain evidence="2">25433</strain>
    </source>
</reference>
<proteinExistence type="predicted"/>
<dbReference type="EMBL" id="JH658075">
    <property type="protein sequence ID" value="EXM14219.1"/>
    <property type="molecule type" value="Genomic_DNA"/>
</dbReference>
<evidence type="ECO:0000256" key="1">
    <source>
        <dbReference type="SAM" id="MobiDB-lite"/>
    </source>
</evidence>
<dbReference type="OrthoDB" id="5328614at2759"/>